<keyword evidence="2" id="KW-1185">Reference proteome</keyword>
<evidence type="ECO:0000313" key="1">
    <source>
        <dbReference type="EMBL" id="ERM80443.1"/>
    </source>
</evidence>
<sequence length="82" mass="9845">MKIRHLFAISDFILLGYKTNSTIKLTFNPIKKQNFYFWLKCYNFFLHFCKPNSKNQPTLRLHSCKIHAPKVLQKCSFLPVFF</sequence>
<evidence type="ECO:0000313" key="2">
    <source>
        <dbReference type="Proteomes" id="UP000016843"/>
    </source>
</evidence>
<dbReference type="Proteomes" id="UP000016843">
    <property type="component" value="Unassembled WGS sequence"/>
</dbReference>
<gene>
    <name evidence="1" type="ORF">P872_21780</name>
</gene>
<proteinExistence type="predicted"/>
<protein>
    <submittedName>
        <fullName evidence="1">Uncharacterized protein</fullName>
    </submittedName>
</protein>
<name>U5BRC7_9BACT</name>
<dbReference type="AlphaFoldDB" id="U5BRC7"/>
<comment type="caution">
    <text evidence="1">The sequence shown here is derived from an EMBL/GenBank/DDBJ whole genome shotgun (WGS) entry which is preliminary data.</text>
</comment>
<accession>U5BRC7</accession>
<dbReference type="EMBL" id="AWXR01000100">
    <property type="protein sequence ID" value="ERM80443.1"/>
    <property type="molecule type" value="Genomic_DNA"/>
</dbReference>
<reference evidence="1 2" key="1">
    <citation type="journal article" date="2013" name="Genome Announc.">
        <title>Draft Genome Sequence of the Psychrophilic and Alkaliphilic Rhodonellum psychrophilum Strain GCM71T.</title>
        <authorList>
            <person name="Hauptmann A.L."/>
            <person name="Glaring M.A."/>
            <person name="Hallin P.F."/>
            <person name="Prieme A."/>
            <person name="Stougaard P."/>
        </authorList>
    </citation>
    <scope>NUCLEOTIDE SEQUENCE [LARGE SCALE GENOMIC DNA]</scope>
    <source>
        <strain evidence="1 2">GCM71</strain>
    </source>
</reference>
<organism evidence="1 2">
    <name type="scientific">Rhodonellum psychrophilum GCM71 = DSM 17998</name>
    <dbReference type="NCBI Taxonomy" id="1123057"/>
    <lineage>
        <taxon>Bacteria</taxon>
        <taxon>Pseudomonadati</taxon>
        <taxon>Bacteroidota</taxon>
        <taxon>Cytophagia</taxon>
        <taxon>Cytophagales</taxon>
        <taxon>Cytophagaceae</taxon>
        <taxon>Rhodonellum</taxon>
    </lineage>
</organism>